<comment type="caution">
    <text evidence="8">The sequence shown here is derived from an EMBL/GenBank/DDBJ whole genome shotgun (WGS) entry which is preliminary data.</text>
</comment>
<evidence type="ECO:0000313" key="8">
    <source>
        <dbReference type="EMBL" id="ODM07478.1"/>
    </source>
</evidence>
<dbReference type="PROSITE" id="PS50905">
    <property type="entry name" value="FERRITIN_LIKE"/>
    <property type="match status" value="1"/>
</dbReference>
<keyword evidence="3" id="KW-0479">Metal-binding</keyword>
<dbReference type="AlphaFoldDB" id="A0A1E3AFF0"/>
<dbReference type="Proteomes" id="UP000094067">
    <property type="component" value="Unassembled WGS sequence"/>
</dbReference>
<keyword evidence="5" id="KW-0408">Iron</keyword>
<comment type="cofactor">
    <cofactor evidence="1">
        <name>Fe(3+)</name>
        <dbReference type="ChEBI" id="CHEBI:29034"/>
    </cofactor>
</comment>
<feature type="domain" description="Ferritin-like diiron" evidence="7">
    <location>
        <begin position="12"/>
        <end position="144"/>
    </location>
</feature>
<dbReference type="Gene3D" id="1.20.1260.10">
    <property type="match status" value="1"/>
</dbReference>
<dbReference type="Gene3D" id="2.20.28.10">
    <property type="match status" value="1"/>
</dbReference>
<protein>
    <submittedName>
        <fullName evidence="8">Rubrerythrin</fullName>
    </submittedName>
</protein>
<keyword evidence="2" id="KW-0813">Transport</keyword>
<evidence type="ECO:0000256" key="1">
    <source>
        <dbReference type="ARBA" id="ARBA00001965"/>
    </source>
</evidence>
<dbReference type="RefSeq" id="WP_242879795.1">
    <property type="nucleotide sequence ID" value="NZ_MCGH01000002.1"/>
</dbReference>
<dbReference type="SUPFAM" id="SSF57802">
    <property type="entry name" value="Rubredoxin-like"/>
    <property type="match status" value="1"/>
</dbReference>
<dbReference type="InterPro" id="IPR048574">
    <property type="entry name" value="RUBY_RBDX"/>
</dbReference>
<dbReference type="InterPro" id="IPR052364">
    <property type="entry name" value="Rubrerythrin"/>
</dbReference>
<dbReference type="CDD" id="cd01041">
    <property type="entry name" value="Rubrerythrin"/>
    <property type="match status" value="1"/>
</dbReference>
<dbReference type="PANTHER" id="PTHR43865">
    <property type="entry name" value="RUBRERYTHRIN-RELATED"/>
    <property type="match status" value="1"/>
</dbReference>
<keyword evidence="4" id="KW-0249">Electron transport</keyword>
<dbReference type="EMBL" id="MCGH01000002">
    <property type="protein sequence ID" value="ODM07478.1"/>
    <property type="molecule type" value="Genomic_DNA"/>
</dbReference>
<evidence type="ECO:0000256" key="4">
    <source>
        <dbReference type="ARBA" id="ARBA00022982"/>
    </source>
</evidence>
<dbReference type="SUPFAM" id="SSF47240">
    <property type="entry name" value="Ferritin-like"/>
    <property type="match status" value="1"/>
</dbReference>
<dbReference type="PROSITE" id="PS50903">
    <property type="entry name" value="RUBREDOXIN_LIKE"/>
    <property type="match status" value="1"/>
</dbReference>
<sequence length="189" mass="22408">MIKEKRLDTDMDFKKSETYKNLEKAYDGELLAGTKYRIYSRIANKDGFRQTGNIFEETAKNEQEHAEIWLRMMNEGALPMLDEILNESQMCEKYEWTEMYRDYAETAEKEGFFDIAKLFRNVGEVERHHDFRFRQLAENLRNGEVFCKEEEEVWVCLNCGYVHFGKCAPEKCPACGYPQGYFALNCENY</sequence>
<dbReference type="InterPro" id="IPR012347">
    <property type="entry name" value="Ferritin-like"/>
</dbReference>
<evidence type="ECO:0000259" key="7">
    <source>
        <dbReference type="PROSITE" id="PS50905"/>
    </source>
</evidence>
<dbReference type="InterPro" id="IPR024934">
    <property type="entry name" value="Rubredoxin-like_dom"/>
</dbReference>
<evidence type="ECO:0000259" key="6">
    <source>
        <dbReference type="PROSITE" id="PS50903"/>
    </source>
</evidence>
<organism evidence="8 9">
    <name type="scientific">Eisenbergiella tayi</name>
    <dbReference type="NCBI Taxonomy" id="1432052"/>
    <lineage>
        <taxon>Bacteria</taxon>
        <taxon>Bacillati</taxon>
        <taxon>Bacillota</taxon>
        <taxon>Clostridia</taxon>
        <taxon>Lachnospirales</taxon>
        <taxon>Lachnospiraceae</taxon>
        <taxon>Eisenbergiella</taxon>
    </lineage>
</organism>
<dbReference type="CDD" id="cd00729">
    <property type="entry name" value="rubredoxin_SM"/>
    <property type="match status" value="1"/>
</dbReference>
<proteinExistence type="predicted"/>
<reference evidence="8 9" key="1">
    <citation type="submission" date="2016-07" db="EMBL/GenBank/DDBJ databases">
        <title>Characterization of isolates of Eisenbergiella tayi derived from blood cultures, using whole genome sequencing.</title>
        <authorList>
            <person name="Burdz T."/>
            <person name="Wiebe D."/>
            <person name="Huynh C."/>
            <person name="Bernard K."/>
        </authorList>
    </citation>
    <scope>NUCLEOTIDE SEQUENCE [LARGE SCALE GENOMIC DNA]</scope>
    <source>
        <strain evidence="8 9">NML 110608</strain>
    </source>
</reference>
<dbReference type="Pfam" id="PF21349">
    <property type="entry name" value="RUBY_RBDX"/>
    <property type="match status" value="1"/>
</dbReference>
<feature type="domain" description="Rubredoxin-like" evidence="6">
    <location>
        <begin position="151"/>
        <end position="185"/>
    </location>
</feature>
<accession>A0A1E3AFF0</accession>
<dbReference type="Pfam" id="PF02915">
    <property type="entry name" value="Rubrerythrin"/>
    <property type="match status" value="1"/>
</dbReference>
<gene>
    <name evidence="8" type="primary">rbr_2</name>
    <name evidence="8" type="ORF">BEI61_03368</name>
</gene>
<evidence type="ECO:0000256" key="5">
    <source>
        <dbReference type="ARBA" id="ARBA00023004"/>
    </source>
</evidence>
<dbReference type="GO" id="GO:0016491">
    <property type="term" value="F:oxidoreductase activity"/>
    <property type="evidence" value="ECO:0007669"/>
    <property type="project" value="InterPro"/>
</dbReference>
<dbReference type="GO" id="GO:0005506">
    <property type="term" value="F:iron ion binding"/>
    <property type="evidence" value="ECO:0007669"/>
    <property type="project" value="InterPro"/>
</dbReference>
<dbReference type="InterPro" id="IPR009078">
    <property type="entry name" value="Ferritin-like_SF"/>
</dbReference>
<evidence type="ECO:0000256" key="3">
    <source>
        <dbReference type="ARBA" id="ARBA00022723"/>
    </source>
</evidence>
<dbReference type="InterPro" id="IPR009040">
    <property type="entry name" value="Ferritin-like_diiron"/>
</dbReference>
<dbReference type="PANTHER" id="PTHR43865:SF1">
    <property type="entry name" value="RUBRERYTHRIN-RELATED"/>
    <property type="match status" value="1"/>
</dbReference>
<evidence type="ECO:0000313" key="9">
    <source>
        <dbReference type="Proteomes" id="UP000094067"/>
    </source>
</evidence>
<name>A0A1E3AFF0_9FIRM</name>
<evidence type="ECO:0000256" key="2">
    <source>
        <dbReference type="ARBA" id="ARBA00022448"/>
    </source>
</evidence>
<dbReference type="InterPro" id="IPR003251">
    <property type="entry name" value="Rr_diiron-bd_dom"/>
</dbReference>